<evidence type="ECO:0000313" key="2">
    <source>
        <dbReference type="Proteomes" id="UP000789759"/>
    </source>
</evidence>
<organism evidence="1 2">
    <name type="scientific">Cetraspora pellucida</name>
    <dbReference type="NCBI Taxonomy" id="1433469"/>
    <lineage>
        <taxon>Eukaryota</taxon>
        <taxon>Fungi</taxon>
        <taxon>Fungi incertae sedis</taxon>
        <taxon>Mucoromycota</taxon>
        <taxon>Glomeromycotina</taxon>
        <taxon>Glomeromycetes</taxon>
        <taxon>Diversisporales</taxon>
        <taxon>Gigasporaceae</taxon>
        <taxon>Cetraspora</taxon>
    </lineage>
</organism>
<dbReference type="EMBL" id="CAJVQA010029268">
    <property type="protein sequence ID" value="CAG8796515.1"/>
    <property type="molecule type" value="Genomic_DNA"/>
</dbReference>
<dbReference type="Proteomes" id="UP000789759">
    <property type="component" value="Unassembled WGS sequence"/>
</dbReference>
<keyword evidence="2" id="KW-1185">Reference proteome</keyword>
<dbReference type="OrthoDB" id="10581883at2759"/>
<evidence type="ECO:0000313" key="1">
    <source>
        <dbReference type="EMBL" id="CAG8796515.1"/>
    </source>
</evidence>
<reference evidence="1" key="1">
    <citation type="submission" date="2021-06" db="EMBL/GenBank/DDBJ databases">
        <authorList>
            <person name="Kallberg Y."/>
            <person name="Tangrot J."/>
            <person name="Rosling A."/>
        </authorList>
    </citation>
    <scope>NUCLEOTIDE SEQUENCE</scope>
    <source>
        <strain evidence="1">FL966</strain>
    </source>
</reference>
<comment type="caution">
    <text evidence="1">The sequence shown here is derived from an EMBL/GenBank/DDBJ whole genome shotgun (WGS) entry which is preliminary data.</text>
</comment>
<proteinExistence type="predicted"/>
<name>A0A9N9JTH7_9GLOM</name>
<dbReference type="AlphaFoldDB" id="A0A9N9JTH7"/>
<accession>A0A9N9JTH7</accession>
<gene>
    <name evidence="1" type="ORF">CPELLU_LOCUS17376</name>
</gene>
<protein>
    <submittedName>
        <fullName evidence="1">17358_t:CDS:1</fullName>
    </submittedName>
</protein>
<sequence>MFFIKKIIKKIFTKQSKKYNVVNDYWPDFPNKEIISNHSSELINKIEDSTETSFPFIEYEEQFSILDLKFYTRYEDYLEAFSYFEAHARSWVHIDIIRKKYIRNKFDQELSDWRYYRYEEDFDKTVKYIFNKNF</sequence>